<dbReference type="InterPro" id="IPR039611">
    <property type="entry name" value="VQ_4/11/13/19/31/33"/>
</dbReference>
<dbReference type="PANTHER" id="PTHR33402:SF22">
    <property type="entry name" value="VQ MOTIF-CONTAINING PROTEIN 31"/>
    <property type="match status" value="1"/>
</dbReference>
<dbReference type="RefSeq" id="XP_027769167.1">
    <property type="nucleotide sequence ID" value="XM_027913366.1"/>
</dbReference>
<keyword evidence="3" id="KW-0539">Nucleus</keyword>
<evidence type="ECO:0000256" key="1">
    <source>
        <dbReference type="ARBA" id="ARBA00004123"/>
    </source>
</evidence>
<reference evidence="5" key="1">
    <citation type="journal article" date="2014" name="Nat. Genet.">
        <title>The genome of the stress-tolerant wild tomato species Solanum pennellii.</title>
        <authorList>
            <person name="Bolger A."/>
            <person name="Scossa F."/>
            <person name="Bolger M.E."/>
            <person name="Lanz C."/>
            <person name="Maumus F."/>
            <person name="Tohge T."/>
            <person name="Quesneville H."/>
            <person name="Alseekh S."/>
            <person name="Sorensen I."/>
            <person name="Lichtenstein G."/>
            <person name="Fich E.A."/>
            <person name="Conte M."/>
            <person name="Keller H."/>
            <person name="Schneeberger K."/>
            <person name="Schwacke R."/>
            <person name="Ofner I."/>
            <person name="Vrebalov J."/>
            <person name="Xu Y."/>
            <person name="Osorio S."/>
            <person name="Aflitos S.A."/>
            <person name="Schijlen E."/>
            <person name="Jimenez-Gomez J.M."/>
            <person name="Ryngajllo M."/>
            <person name="Kimura S."/>
            <person name="Kumar R."/>
            <person name="Koenig D."/>
            <person name="Headland L.R."/>
            <person name="Maloof J.N."/>
            <person name="Sinha N."/>
            <person name="van Ham R.C."/>
            <person name="Lankhorst R.K."/>
            <person name="Mao L."/>
            <person name="Vogel A."/>
            <person name="Arsova B."/>
            <person name="Panstruga R."/>
            <person name="Fei Z."/>
            <person name="Rose J.K."/>
            <person name="Zamir D."/>
            <person name="Carrari F."/>
            <person name="Giovannoni J.J."/>
            <person name="Weigel D."/>
            <person name="Usadel B."/>
            <person name="Fernie A.R."/>
        </authorList>
    </citation>
    <scope>NUCLEOTIDE SEQUENCE [LARGE SCALE GENOMIC DNA]</scope>
    <source>
        <strain evidence="5">cv. LA0716</strain>
    </source>
</reference>
<dbReference type="InterPro" id="IPR008889">
    <property type="entry name" value="VQ"/>
</dbReference>
<accession>A0ABM1V099</accession>
<name>A0ABM1V099_SOLPN</name>
<evidence type="ECO:0000256" key="3">
    <source>
        <dbReference type="ARBA" id="ARBA00023242"/>
    </source>
</evidence>
<dbReference type="PANTHER" id="PTHR33402">
    <property type="entry name" value="VQ MOTIF-CONTAINING PROTEIN 11-LIKE"/>
    <property type="match status" value="1"/>
</dbReference>
<keyword evidence="5" id="KW-1185">Reference proteome</keyword>
<evidence type="ECO:0000313" key="6">
    <source>
        <dbReference type="RefSeq" id="XP_027769167.1"/>
    </source>
</evidence>
<dbReference type="Pfam" id="PF05678">
    <property type="entry name" value="VQ"/>
    <property type="match status" value="1"/>
</dbReference>
<proteinExistence type="predicted"/>
<gene>
    <name evidence="6" type="primary">LOC107005809</name>
</gene>
<sequence length="173" mass="20068">MFCRYKKPVNTMEMTTIHTRLSKEMTTFVQADLSCFREVVQRLTGTSECIDGNLEIAATTNMSKAQKQHNTSKLHHRRQCRRPYIEITNSQFQSIIIPSPSTRSNKRASPSIETINKVEEEKAIKERRFYLHPSPRSKHGNAEEPELLTLFPLISPRETMDREQSVEGFCFFS</sequence>
<keyword evidence="2" id="KW-0597">Phosphoprotein</keyword>
<evidence type="ECO:0000256" key="2">
    <source>
        <dbReference type="ARBA" id="ARBA00022553"/>
    </source>
</evidence>
<protein>
    <submittedName>
        <fullName evidence="6">VQ motif-containing protein 31-like</fullName>
    </submittedName>
</protein>
<dbReference type="GeneID" id="107005809"/>
<comment type="subcellular location">
    <subcellularLocation>
        <location evidence="1">Nucleus</location>
    </subcellularLocation>
</comment>
<organism evidence="5 6">
    <name type="scientific">Solanum pennellii</name>
    <name type="common">Tomato</name>
    <name type="synonym">Lycopersicon pennellii</name>
    <dbReference type="NCBI Taxonomy" id="28526"/>
    <lineage>
        <taxon>Eukaryota</taxon>
        <taxon>Viridiplantae</taxon>
        <taxon>Streptophyta</taxon>
        <taxon>Embryophyta</taxon>
        <taxon>Tracheophyta</taxon>
        <taxon>Spermatophyta</taxon>
        <taxon>Magnoliopsida</taxon>
        <taxon>eudicotyledons</taxon>
        <taxon>Gunneridae</taxon>
        <taxon>Pentapetalae</taxon>
        <taxon>asterids</taxon>
        <taxon>lamiids</taxon>
        <taxon>Solanales</taxon>
        <taxon>Solanaceae</taxon>
        <taxon>Solanoideae</taxon>
        <taxon>Solaneae</taxon>
        <taxon>Solanum</taxon>
        <taxon>Solanum subgen. Lycopersicon</taxon>
    </lineage>
</organism>
<evidence type="ECO:0000259" key="4">
    <source>
        <dbReference type="Pfam" id="PF05678"/>
    </source>
</evidence>
<evidence type="ECO:0000313" key="5">
    <source>
        <dbReference type="Proteomes" id="UP000694930"/>
    </source>
</evidence>
<feature type="domain" description="VQ" evidence="4">
    <location>
        <begin position="26"/>
        <end position="47"/>
    </location>
</feature>
<dbReference type="Proteomes" id="UP000694930">
    <property type="component" value="Chromosome 12"/>
</dbReference>
<reference evidence="6" key="2">
    <citation type="submission" date="2025-08" db="UniProtKB">
        <authorList>
            <consortium name="RefSeq"/>
        </authorList>
    </citation>
    <scope>IDENTIFICATION</scope>
</reference>